<name>A0A2T7C837_9POAL</name>
<evidence type="ECO:0000313" key="2">
    <source>
        <dbReference type="EMBL" id="PUZ39496.1"/>
    </source>
</evidence>
<keyword evidence="3" id="KW-1185">Reference proteome</keyword>
<evidence type="ECO:0000256" key="1">
    <source>
        <dbReference type="SAM" id="MobiDB-lite"/>
    </source>
</evidence>
<evidence type="ECO:0000313" key="3">
    <source>
        <dbReference type="Proteomes" id="UP000244336"/>
    </source>
</evidence>
<protein>
    <submittedName>
        <fullName evidence="2">Uncharacterized protein</fullName>
    </submittedName>
</protein>
<reference evidence="2 3" key="1">
    <citation type="submission" date="2018-04" db="EMBL/GenBank/DDBJ databases">
        <title>WGS assembly of Panicum hallii var. hallii HAL2.</title>
        <authorList>
            <person name="Lovell J."/>
            <person name="Jenkins J."/>
            <person name="Lowry D."/>
            <person name="Mamidi S."/>
            <person name="Sreedasyam A."/>
            <person name="Weng X."/>
            <person name="Barry K."/>
            <person name="Bonette J."/>
            <person name="Campitelli B."/>
            <person name="Daum C."/>
            <person name="Gordon S."/>
            <person name="Gould B."/>
            <person name="Lipzen A."/>
            <person name="MacQueen A."/>
            <person name="Palacio-Mejia J."/>
            <person name="Plott C."/>
            <person name="Shakirov E."/>
            <person name="Shu S."/>
            <person name="Yoshinaga Y."/>
            <person name="Zane M."/>
            <person name="Rokhsar D."/>
            <person name="Grimwood J."/>
            <person name="Schmutz J."/>
            <person name="Juenger T."/>
        </authorList>
    </citation>
    <scope>NUCLEOTIDE SEQUENCE [LARGE SCALE GENOMIC DNA]</scope>
    <source>
        <strain evidence="3">cv. HAL2</strain>
    </source>
</reference>
<proteinExistence type="predicted"/>
<feature type="compositionally biased region" description="Polar residues" evidence="1">
    <location>
        <begin position="46"/>
        <end position="59"/>
    </location>
</feature>
<feature type="region of interest" description="Disordered" evidence="1">
    <location>
        <begin position="35"/>
        <end position="134"/>
    </location>
</feature>
<feature type="compositionally biased region" description="Basic and acidic residues" evidence="1">
    <location>
        <begin position="115"/>
        <end position="125"/>
    </location>
</feature>
<feature type="compositionally biased region" description="Pro residues" evidence="1">
    <location>
        <begin position="96"/>
        <end position="105"/>
    </location>
</feature>
<organism evidence="2 3">
    <name type="scientific">Panicum hallii var. hallii</name>
    <dbReference type="NCBI Taxonomy" id="1504633"/>
    <lineage>
        <taxon>Eukaryota</taxon>
        <taxon>Viridiplantae</taxon>
        <taxon>Streptophyta</taxon>
        <taxon>Embryophyta</taxon>
        <taxon>Tracheophyta</taxon>
        <taxon>Spermatophyta</taxon>
        <taxon>Magnoliopsida</taxon>
        <taxon>Liliopsida</taxon>
        <taxon>Poales</taxon>
        <taxon>Poaceae</taxon>
        <taxon>PACMAD clade</taxon>
        <taxon>Panicoideae</taxon>
        <taxon>Panicodae</taxon>
        <taxon>Paniceae</taxon>
        <taxon>Panicinae</taxon>
        <taxon>Panicum</taxon>
        <taxon>Panicum sect. Panicum</taxon>
    </lineage>
</organism>
<accession>A0A2T7C837</accession>
<gene>
    <name evidence="2" type="ORF">GQ55_9G317400</name>
</gene>
<dbReference type="Proteomes" id="UP000244336">
    <property type="component" value="Chromosome 9"/>
</dbReference>
<dbReference type="EMBL" id="CM009757">
    <property type="protein sequence ID" value="PUZ39496.1"/>
    <property type="molecule type" value="Genomic_DNA"/>
</dbReference>
<sequence length="134" mass="14440">MTCWPVAACPMTWTSKPAAPACIAAWCRSIRCGREADAGPPVAATNAPSDSRPRQTSSLHGHRSRSSPFRRRRTLQNPVEVPPPAPPSTVGTTPPESRPPSPEPPANRLDCSAAEPRDAEPDHPQTKQKGNRNH</sequence>
<dbReference type="AlphaFoldDB" id="A0A2T7C837"/>
<dbReference type="Gramene" id="PUZ39496">
    <property type="protein sequence ID" value="PUZ39496"/>
    <property type="gene ID" value="GQ55_9G317400"/>
</dbReference>
<feature type="compositionally biased region" description="Basic residues" evidence="1">
    <location>
        <begin position="60"/>
        <end position="74"/>
    </location>
</feature>